<dbReference type="InterPro" id="IPR013325">
    <property type="entry name" value="RNA_pol_sigma_r2"/>
</dbReference>
<gene>
    <name evidence="5" type="ORF">RIdsm_02104</name>
    <name evidence="4" type="ORF">XM52_03620</name>
</gene>
<dbReference type="RefSeq" id="WP_057813403.1">
    <property type="nucleotide sequence ID" value="NZ_CP031598.1"/>
</dbReference>
<dbReference type="Proteomes" id="UP000325785">
    <property type="component" value="Chromosome"/>
</dbReference>
<dbReference type="Gene3D" id="3.10.450.50">
    <property type="match status" value="1"/>
</dbReference>
<dbReference type="OrthoDB" id="9794372at2"/>
<dbReference type="CDD" id="cd06171">
    <property type="entry name" value="Sigma70_r4"/>
    <property type="match status" value="1"/>
</dbReference>
<comment type="subunit">
    <text evidence="1">Interacts transiently with the RNA polymerase catalytic core formed by RpoA, RpoB, RpoC and RpoZ (2 alpha, 1 beta, 1 beta' and 1 omega subunit) to form the RNA polymerase holoenzyme that can initiate transcription.</text>
</comment>
<evidence type="ECO:0000313" key="7">
    <source>
        <dbReference type="Proteomes" id="UP000325785"/>
    </source>
</evidence>
<dbReference type="KEGG" id="rid:RIdsm_02104"/>
<dbReference type="InterPro" id="IPR014284">
    <property type="entry name" value="RNA_pol_sigma-70_dom"/>
</dbReference>
<proteinExistence type="predicted"/>
<dbReference type="AlphaFoldDB" id="A0A0T5PCN1"/>
<dbReference type="GO" id="GO:0006352">
    <property type="term" value="P:DNA-templated transcription initiation"/>
    <property type="evidence" value="ECO:0007669"/>
    <property type="project" value="InterPro"/>
</dbReference>
<dbReference type="InterPro" id="IPR013324">
    <property type="entry name" value="RNA_pol_sigma_r3/r4-like"/>
</dbReference>
<dbReference type="Proteomes" id="UP000051401">
    <property type="component" value="Unassembled WGS sequence"/>
</dbReference>
<dbReference type="SUPFAM" id="SSF88659">
    <property type="entry name" value="Sigma3 and sigma4 domains of RNA polymerase sigma factors"/>
    <property type="match status" value="1"/>
</dbReference>
<evidence type="ECO:0000256" key="1">
    <source>
        <dbReference type="ARBA" id="ARBA00011344"/>
    </source>
</evidence>
<dbReference type="SUPFAM" id="SSF88946">
    <property type="entry name" value="Sigma2 domain of RNA polymerase sigma factors"/>
    <property type="match status" value="1"/>
</dbReference>
<reference evidence="5 7" key="2">
    <citation type="submission" date="2018-08" db="EMBL/GenBank/DDBJ databases">
        <title>Genetic Globetrotter - A new plasmid hitch-hiking vast phylogenetic and geographic distances.</title>
        <authorList>
            <person name="Vollmers J."/>
            <person name="Petersen J."/>
        </authorList>
    </citation>
    <scope>NUCLEOTIDE SEQUENCE [LARGE SCALE GENOMIC DNA]</scope>
    <source>
        <strain evidence="5 7">DSM 26383</strain>
    </source>
</reference>
<protein>
    <submittedName>
        <fullName evidence="5">RNA polymerase sigma factor SigJ</fullName>
    </submittedName>
</protein>
<evidence type="ECO:0000313" key="4">
    <source>
        <dbReference type="EMBL" id="KRS18794.1"/>
    </source>
</evidence>
<organism evidence="4 6">
    <name type="scientific">Roseovarius indicus</name>
    <dbReference type="NCBI Taxonomy" id="540747"/>
    <lineage>
        <taxon>Bacteria</taxon>
        <taxon>Pseudomonadati</taxon>
        <taxon>Pseudomonadota</taxon>
        <taxon>Alphaproteobacteria</taxon>
        <taxon>Rhodobacterales</taxon>
        <taxon>Roseobacteraceae</taxon>
        <taxon>Roseovarius</taxon>
    </lineage>
</organism>
<dbReference type="NCBIfam" id="TIGR02937">
    <property type="entry name" value="sigma70-ECF"/>
    <property type="match status" value="1"/>
</dbReference>
<dbReference type="Gene3D" id="1.10.1740.10">
    <property type="match status" value="1"/>
</dbReference>
<feature type="domain" description="RNA polymerase sigma-70 region 2" evidence="2">
    <location>
        <begin position="10"/>
        <end position="74"/>
    </location>
</feature>
<dbReference type="PANTHER" id="PTHR30173:SF43">
    <property type="entry name" value="ECF RNA POLYMERASE SIGMA FACTOR SIGI-RELATED"/>
    <property type="match status" value="1"/>
</dbReference>
<evidence type="ECO:0000313" key="5">
    <source>
        <dbReference type="EMBL" id="QEW26306.1"/>
    </source>
</evidence>
<dbReference type="Gene3D" id="1.10.10.10">
    <property type="entry name" value="Winged helix-like DNA-binding domain superfamily/Winged helix DNA-binding domain"/>
    <property type="match status" value="1"/>
</dbReference>
<dbReference type="InterPro" id="IPR052704">
    <property type="entry name" value="ECF_Sigma-70_Domain"/>
</dbReference>
<dbReference type="SUPFAM" id="SSF54427">
    <property type="entry name" value="NTF2-like"/>
    <property type="match status" value="1"/>
</dbReference>
<feature type="domain" description="RNA polymerase sigma factor 70 region 4 type 2" evidence="3">
    <location>
        <begin position="109"/>
        <end position="160"/>
    </location>
</feature>
<dbReference type="NCBIfam" id="NF007214">
    <property type="entry name" value="PRK09636.1"/>
    <property type="match status" value="1"/>
</dbReference>
<name>A0A0T5PCN1_9RHOB</name>
<dbReference type="Pfam" id="PF04542">
    <property type="entry name" value="Sigma70_r2"/>
    <property type="match status" value="1"/>
</dbReference>
<dbReference type="PATRIC" id="fig|540747.5.peg.2293"/>
<reference evidence="4 6" key="1">
    <citation type="submission" date="2015-04" db="EMBL/GenBank/DDBJ databases">
        <title>The draft genome sequence of Roseovarius indicus B108T.</title>
        <authorList>
            <person name="Li G."/>
            <person name="Lai Q."/>
            <person name="Shao Z."/>
            <person name="Yan P."/>
        </authorList>
    </citation>
    <scope>NUCLEOTIDE SEQUENCE [LARGE SCALE GENOMIC DNA]</scope>
    <source>
        <strain evidence="4 6">B108</strain>
    </source>
</reference>
<dbReference type="STRING" id="540747.SAMN04488031_103516"/>
<dbReference type="InterPro" id="IPR032710">
    <property type="entry name" value="NTF2-like_dom_sf"/>
</dbReference>
<evidence type="ECO:0000259" key="3">
    <source>
        <dbReference type="Pfam" id="PF08281"/>
    </source>
</evidence>
<dbReference type="GO" id="GO:0003677">
    <property type="term" value="F:DNA binding"/>
    <property type="evidence" value="ECO:0007669"/>
    <property type="project" value="InterPro"/>
</dbReference>
<dbReference type="GO" id="GO:0016987">
    <property type="term" value="F:sigma factor activity"/>
    <property type="evidence" value="ECO:0007669"/>
    <property type="project" value="InterPro"/>
</dbReference>
<accession>A0A0T5PCN1</accession>
<dbReference type="InterPro" id="IPR013249">
    <property type="entry name" value="RNA_pol_sigma70_r4_t2"/>
</dbReference>
<dbReference type="Pfam" id="PF08281">
    <property type="entry name" value="Sigma70_r4_2"/>
    <property type="match status" value="1"/>
</dbReference>
<dbReference type="PANTHER" id="PTHR30173">
    <property type="entry name" value="SIGMA 19 FACTOR"/>
    <property type="match status" value="1"/>
</dbReference>
<dbReference type="InterPro" id="IPR036388">
    <property type="entry name" value="WH-like_DNA-bd_sf"/>
</dbReference>
<dbReference type="EMBL" id="LAXI01000002">
    <property type="protein sequence ID" value="KRS18794.1"/>
    <property type="molecule type" value="Genomic_DNA"/>
</dbReference>
<sequence>MPPDRPLTVFEGERRRLAGLAYRMTGSVAETEDILQQAWLRLAAQDFDTLDSPARWLTTVVSRLCLDHLKSARRQRESYVGAWLPEPLLESPDPTPEQQWMVTEDVSIALILLLETLSPEMRAAFLLRDAFDYGFEEIAQVVGRTPATCRQLVSRARKRLAGAEPPAAPSLDAARPIIAAFWEASRQGDMQRLLDLFAEDIEVHTDGGGKVPAAINVLSGRRRAAGLFAGLARKNLLPVAPCPPLRRINGAPGFLSVDAAGVLQTTAVSIRDGRIAALWIVRNPEKLRHLPREHA</sequence>
<dbReference type="EMBL" id="CP031598">
    <property type="protein sequence ID" value="QEW26306.1"/>
    <property type="molecule type" value="Genomic_DNA"/>
</dbReference>
<dbReference type="InterPro" id="IPR007627">
    <property type="entry name" value="RNA_pol_sigma70_r2"/>
</dbReference>
<evidence type="ECO:0000259" key="2">
    <source>
        <dbReference type="Pfam" id="PF04542"/>
    </source>
</evidence>
<keyword evidence="6" id="KW-1185">Reference proteome</keyword>
<evidence type="ECO:0000313" key="6">
    <source>
        <dbReference type="Proteomes" id="UP000051401"/>
    </source>
</evidence>